<evidence type="ECO:0000313" key="5">
    <source>
        <dbReference type="EMBL" id="KAL1409192.1"/>
    </source>
</evidence>
<comment type="caution">
    <text evidence="5">The sequence shown here is derived from an EMBL/GenBank/DDBJ whole genome shotgun (WGS) entry which is preliminary data.</text>
</comment>
<dbReference type="Gene3D" id="2.30.30.190">
    <property type="entry name" value="CAP Gly-rich-like domain"/>
    <property type="match status" value="1"/>
</dbReference>
<accession>A0ABR3Q419</accession>
<evidence type="ECO:0000256" key="1">
    <source>
        <dbReference type="ARBA" id="ARBA00022614"/>
    </source>
</evidence>
<keyword evidence="2" id="KW-0677">Repeat</keyword>
<keyword evidence="6" id="KW-1185">Reference proteome</keyword>
<name>A0ABR3Q419_9TREE</name>
<dbReference type="SUPFAM" id="SSF52047">
    <property type="entry name" value="RNI-like"/>
    <property type="match status" value="1"/>
</dbReference>
<dbReference type="SMART" id="SM01052">
    <property type="entry name" value="CAP_GLY"/>
    <property type="match status" value="1"/>
</dbReference>
<sequence>MSSSQPAPGPSSPSSPSPAATGYIINDRYLNAKTSQPLTLKYIGPLPPGAASATIWLGVEYDDPANGKGHDGVYKGEQVFRTRQAGAGAFIKYAPGALVPGTTLVDAVEERYGRLVPGSEEPEASTKPGSDDVVLGSSNAAIIVEAPNLDGVRKRIGQLERRKEIGFEGEWVGRLGGSVEERQVFKERLQGVRTLDLSRNLVPTWAVMADIVAHLTGLRSLILNHSRTLCAPDLDDAQRAPLRDVFKGITELHLGNAALTWAEALDIGSVFPNLETLFLNDNARIVSLAKRPGQDLASCLPNLKTLSLDSCPLDDWEAMGAELVQLPKLEAVNLSSIPIEAIAAPGTSPFTHLTRLVLSDSRLTAWRDIDALNQWTSGKLEQLRISFVEREAVAVADPTLISGDARADRSFLIAKLPSLSTLNGSQITYFERTDAELYYLHSVARIDGFMPSDWGRYDELLRLHGQAEKQAPAKPTNLKSKMMNIHVIPPSGETLTMRLLRTAAVSVLKKRVARQMHLEAVAIFTARPAAFEGMWEPVEEMDEGVELGLWLSDGDTVLAVV</sequence>
<feature type="compositionally biased region" description="Pro residues" evidence="3">
    <location>
        <begin position="7"/>
        <end position="16"/>
    </location>
</feature>
<dbReference type="Proteomes" id="UP001565368">
    <property type="component" value="Unassembled WGS sequence"/>
</dbReference>
<feature type="region of interest" description="Disordered" evidence="3">
    <location>
        <begin position="1"/>
        <end position="20"/>
    </location>
</feature>
<dbReference type="Gene3D" id="3.80.10.10">
    <property type="entry name" value="Ribonuclease Inhibitor"/>
    <property type="match status" value="2"/>
</dbReference>
<reference evidence="5 6" key="1">
    <citation type="submission" date="2023-08" db="EMBL/GenBank/DDBJ databases">
        <title>Annotated Genome Sequence of Vanrija albida AlHP1.</title>
        <authorList>
            <person name="Herzog R."/>
        </authorList>
    </citation>
    <scope>NUCLEOTIDE SEQUENCE [LARGE SCALE GENOMIC DNA]</scope>
    <source>
        <strain evidence="5 6">AlHP1</strain>
    </source>
</reference>
<evidence type="ECO:0000256" key="3">
    <source>
        <dbReference type="SAM" id="MobiDB-lite"/>
    </source>
</evidence>
<dbReference type="PANTHER" id="PTHR45617:SF169">
    <property type="entry name" value="LRRCT DOMAIN-CONTAINING PROTEIN"/>
    <property type="match status" value="1"/>
</dbReference>
<keyword evidence="1" id="KW-0433">Leucine-rich repeat</keyword>
<gene>
    <name evidence="5" type="ORF">Q8F55_006022</name>
</gene>
<dbReference type="EMBL" id="JBBXJM010000004">
    <property type="protein sequence ID" value="KAL1409192.1"/>
    <property type="molecule type" value="Genomic_DNA"/>
</dbReference>
<dbReference type="SUPFAM" id="SSF74924">
    <property type="entry name" value="Cap-Gly domain"/>
    <property type="match status" value="1"/>
</dbReference>
<organism evidence="5 6">
    <name type="scientific">Vanrija albida</name>
    <dbReference type="NCBI Taxonomy" id="181172"/>
    <lineage>
        <taxon>Eukaryota</taxon>
        <taxon>Fungi</taxon>
        <taxon>Dikarya</taxon>
        <taxon>Basidiomycota</taxon>
        <taxon>Agaricomycotina</taxon>
        <taxon>Tremellomycetes</taxon>
        <taxon>Trichosporonales</taxon>
        <taxon>Trichosporonaceae</taxon>
        <taxon>Vanrija</taxon>
    </lineage>
</organism>
<proteinExistence type="predicted"/>
<dbReference type="InterPro" id="IPR032675">
    <property type="entry name" value="LRR_dom_sf"/>
</dbReference>
<dbReference type="GeneID" id="95987065"/>
<dbReference type="PANTHER" id="PTHR45617">
    <property type="entry name" value="LEUCINE RICH REPEAT FAMILY PROTEIN"/>
    <property type="match status" value="1"/>
</dbReference>
<dbReference type="PROSITE" id="PS50245">
    <property type="entry name" value="CAP_GLY_2"/>
    <property type="match status" value="1"/>
</dbReference>
<evidence type="ECO:0000313" key="6">
    <source>
        <dbReference type="Proteomes" id="UP001565368"/>
    </source>
</evidence>
<feature type="domain" description="CAP-Gly" evidence="4">
    <location>
        <begin position="55"/>
        <end position="92"/>
    </location>
</feature>
<dbReference type="InterPro" id="IPR000938">
    <property type="entry name" value="CAP-Gly_domain"/>
</dbReference>
<dbReference type="InterPro" id="IPR036859">
    <property type="entry name" value="CAP-Gly_dom_sf"/>
</dbReference>
<dbReference type="Pfam" id="PF01302">
    <property type="entry name" value="CAP_GLY"/>
    <property type="match status" value="1"/>
</dbReference>
<evidence type="ECO:0000256" key="2">
    <source>
        <dbReference type="ARBA" id="ARBA00022737"/>
    </source>
</evidence>
<protein>
    <recommendedName>
        <fullName evidence="4">CAP-Gly domain-containing protein</fullName>
    </recommendedName>
</protein>
<evidence type="ECO:0000259" key="4">
    <source>
        <dbReference type="PROSITE" id="PS50245"/>
    </source>
</evidence>
<dbReference type="RefSeq" id="XP_069209136.1">
    <property type="nucleotide sequence ID" value="XM_069354494.1"/>
</dbReference>